<evidence type="ECO:0000256" key="2">
    <source>
        <dbReference type="SAM" id="MobiDB-lite"/>
    </source>
</evidence>
<feature type="signal peptide" evidence="3">
    <location>
        <begin position="1"/>
        <end position="23"/>
    </location>
</feature>
<feature type="chain" id="PRO_5032505517" evidence="3">
    <location>
        <begin position="24"/>
        <end position="549"/>
    </location>
</feature>
<feature type="region of interest" description="Disordered" evidence="2">
    <location>
        <begin position="400"/>
        <end position="458"/>
    </location>
</feature>
<feature type="coiled-coil region" evidence="1">
    <location>
        <begin position="474"/>
        <end position="502"/>
    </location>
</feature>
<evidence type="ECO:0000313" key="4">
    <source>
        <dbReference type="EMBL" id="CAE7317902.1"/>
    </source>
</evidence>
<proteinExistence type="predicted"/>
<evidence type="ECO:0000256" key="3">
    <source>
        <dbReference type="SAM" id="SignalP"/>
    </source>
</evidence>
<dbReference type="OrthoDB" id="446044at2759"/>
<accession>A0A812NWG2</accession>
<evidence type="ECO:0000313" key="5">
    <source>
        <dbReference type="Proteomes" id="UP000649617"/>
    </source>
</evidence>
<feature type="compositionally biased region" description="Basic and acidic residues" evidence="2">
    <location>
        <begin position="400"/>
        <end position="412"/>
    </location>
</feature>
<reference evidence="4" key="1">
    <citation type="submission" date="2021-02" db="EMBL/GenBank/DDBJ databases">
        <authorList>
            <person name="Dougan E. K."/>
            <person name="Rhodes N."/>
            <person name="Thang M."/>
            <person name="Chan C."/>
        </authorList>
    </citation>
    <scope>NUCLEOTIDE SEQUENCE</scope>
</reference>
<evidence type="ECO:0000256" key="1">
    <source>
        <dbReference type="SAM" id="Coils"/>
    </source>
</evidence>
<dbReference type="AlphaFoldDB" id="A0A812NWG2"/>
<comment type="caution">
    <text evidence="4">The sequence shown here is derived from an EMBL/GenBank/DDBJ whole genome shotgun (WGS) entry which is preliminary data.</text>
</comment>
<organism evidence="4 5">
    <name type="scientific">Symbiodinium pilosum</name>
    <name type="common">Dinoflagellate</name>
    <dbReference type="NCBI Taxonomy" id="2952"/>
    <lineage>
        <taxon>Eukaryota</taxon>
        <taxon>Sar</taxon>
        <taxon>Alveolata</taxon>
        <taxon>Dinophyceae</taxon>
        <taxon>Suessiales</taxon>
        <taxon>Symbiodiniaceae</taxon>
        <taxon>Symbiodinium</taxon>
    </lineage>
</organism>
<sequence>MQGAVMKTCAWSAALLVLRVADAVLVRRMGDEPDKLRDVEAITPFGEKADGVSRPHLELVNKTGVLVKALDECICGFGTFWDSEGQKCVPQLTKGVTCGGFAQEDWPLACQDGLTCKLPADYTGKEDAAALKQAICLDCTANDKCQPGRQMCQRVFAVSGQACATVKVTVPNAKATMSVTKNVTVKATSTKNAHAAAKETATVSTESVQKEATETAIAKIPDSKETKEVSATRSATASAVATREATADIVVPYTQSAIRTATMTRSADGYAQGMAYATACANPEGPLRTPDAQAAAASAAYALEKAFRQAANFALQSAKATAMADAKGAALTTASKEAFEAAKDAASEVAKAAAVSQATAGVKDHAEKVAEETAKARAVAAAKEAAQQAASKDAKEKASKLAEAAAQEKAEQLAKGGSATVEEVKPAKQEEKKSEEPAKDIKKDESEKKEEVKKEEVDKEDMFAKWTANDALEKEAAEDKKAAAKEAAVEAKEAAKEEEKKEAMASGPKFSALYVISRNILTCGWTLKESNFCIPHQAKDAFKKWAKAR</sequence>
<protein>
    <submittedName>
        <fullName evidence="4">PNC1 protein</fullName>
    </submittedName>
</protein>
<keyword evidence="5" id="KW-1185">Reference proteome</keyword>
<name>A0A812NWG2_SYMPI</name>
<dbReference type="EMBL" id="CAJNIZ010011325">
    <property type="protein sequence ID" value="CAE7317902.1"/>
    <property type="molecule type" value="Genomic_DNA"/>
</dbReference>
<dbReference type="Proteomes" id="UP000649617">
    <property type="component" value="Unassembled WGS sequence"/>
</dbReference>
<keyword evidence="3" id="KW-0732">Signal</keyword>
<gene>
    <name evidence="4" type="primary">PNC1</name>
    <name evidence="4" type="ORF">SPIL2461_LOCUS7315</name>
</gene>
<keyword evidence="1" id="KW-0175">Coiled coil</keyword>
<feature type="compositionally biased region" description="Basic and acidic residues" evidence="2">
    <location>
        <begin position="422"/>
        <end position="458"/>
    </location>
</feature>